<evidence type="ECO:0008006" key="6">
    <source>
        <dbReference type="Google" id="ProtNLM"/>
    </source>
</evidence>
<organism evidence="4 5">
    <name type="scientific">Desmophyllum pertusum</name>
    <dbReference type="NCBI Taxonomy" id="174260"/>
    <lineage>
        <taxon>Eukaryota</taxon>
        <taxon>Metazoa</taxon>
        <taxon>Cnidaria</taxon>
        <taxon>Anthozoa</taxon>
        <taxon>Hexacorallia</taxon>
        <taxon>Scleractinia</taxon>
        <taxon>Caryophylliina</taxon>
        <taxon>Caryophylliidae</taxon>
        <taxon>Desmophyllum</taxon>
    </lineage>
</organism>
<dbReference type="InterPro" id="IPR053899">
    <property type="entry name" value="C5orf34-like_2nd"/>
</dbReference>
<name>A0A9W9ZHJ4_9CNID</name>
<comment type="caution">
    <text evidence="4">The sequence shown here is derived from an EMBL/GenBank/DDBJ whole genome shotgun (WGS) entry which is preliminary data.</text>
</comment>
<dbReference type="Pfam" id="PF22833">
    <property type="entry name" value="C5orf34_2nd"/>
    <property type="match status" value="1"/>
</dbReference>
<protein>
    <recommendedName>
        <fullName evidence="6">DUF4524 domain-containing protein</fullName>
    </recommendedName>
</protein>
<dbReference type="AlphaFoldDB" id="A0A9W9ZHJ4"/>
<evidence type="ECO:0000313" key="4">
    <source>
        <dbReference type="EMBL" id="KAJ7381605.1"/>
    </source>
</evidence>
<dbReference type="InterPro" id="IPR027830">
    <property type="entry name" value="C5orf34-like_N"/>
</dbReference>
<dbReference type="PANTHER" id="PTHR34531:SF1">
    <property type="entry name" value="CHROMOSOME 5 OPEN READING FRAME 34"/>
    <property type="match status" value="1"/>
</dbReference>
<proteinExistence type="predicted"/>
<evidence type="ECO:0000259" key="3">
    <source>
        <dbReference type="Pfam" id="PF22834"/>
    </source>
</evidence>
<dbReference type="EMBL" id="MU826180">
    <property type="protein sequence ID" value="KAJ7381605.1"/>
    <property type="molecule type" value="Genomic_DNA"/>
</dbReference>
<dbReference type="Proteomes" id="UP001163046">
    <property type="component" value="Unassembled WGS sequence"/>
</dbReference>
<evidence type="ECO:0000259" key="2">
    <source>
        <dbReference type="Pfam" id="PF22833"/>
    </source>
</evidence>
<feature type="domain" description="C5orf34-like N-terminal" evidence="1">
    <location>
        <begin position="19"/>
        <end position="80"/>
    </location>
</feature>
<gene>
    <name evidence="4" type="ORF">OS493_040187</name>
</gene>
<evidence type="ECO:0000259" key="1">
    <source>
        <dbReference type="Pfam" id="PF15025"/>
    </source>
</evidence>
<sequence>MAADLKRSAENMCSIELLVLYENDGLFIKYSDGTSLELSPCGSAFLHRQSAPSNSAMRQLTRFAVSSFRDKITEAVRIRNMFAARPYLCKELTDQRELKVGYQDVTQCCWPDQFTTDLITRLSDGSACVTSVDGLASLTLMPHRQAFIVKFLAEVKYPLPQKARNKEPDVQQHKRYFTWQEQIHSIFSYPTAWKYPLQIVLDAANKEKLSSCPPHNVTTLSNSLPLTCSAVHLHTWKAQVLSDCSCDSVDWESFWQPNMKVIWRDGATYRIFRQSTGLFTVEIDPGDGSVMRSQAPRGRYFDHWFVQQNDLKDVEIQERVYSADKPLPDRLLQRTEYSIGRLVKQAARYIEFLSNAGQQLEERCCWTE</sequence>
<dbReference type="PANTHER" id="PTHR34531">
    <property type="entry name" value="ZGC:153352"/>
    <property type="match status" value="1"/>
</dbReference>
<dbReference type="InterPro" id="IPR053901">
    <property type="entry name" value="C5orf34-like"/>
</dbReference>
<dbReference type="OrthoDB" id="75908at2759"/>
<accession>A0A9W9ZHJ4</accession>
<feature type="non-terminal residue" evidence="4">
    <location>
        <position position="1"/>
    </location>
</feature>
<dbReference type="InterPro" id="IPR053900">
    <property type="entry name" value="C5orf34-like_dom"/>
</dbReference>
<feature type="domain" description="C5orf34-like second" evidence="2">
    <location>
        <begin position="124"/>
        <end position="168"/>
    </location>
</feature>
<dbReference type="Pfam" id="PF22834">
    <property type="entry name" value="Polo_box_4"/>
    <property type="match status" value="1"/>
</dbReference>
<feature type="domain" description="C5orf34-like" evidence="3">
    <location>
        <begin position="259"/>
        <end position="349"/>
    </location>
</feature>
<reference evidence="4" key="1">
    <citation type="submission" date="2023-01" db="EMBL/GenBank/DDBJ databases">
        <title>Genome assembly of the deep-sea coral Lophelia pertusa.</title>
        <authorList>
            <person name="Herrera S."/>
            <person name="Cordes E."/>
        </authorList>
    </citation>
    <scope>NUCLEOTIDE SEQUENCE</scope>
    <source>
        <strain evidence="4">USNM1676648</strain>
        <tissue evidence="4">Polyp</tissue>
    </source>
</reference>
<evidence type="ECO:0000313" key="5">
    <source>
        <dbReference type="Proteomes" id="UP001163046"/>
    </source>
</evidence>
<keyword evidence="5" id="KW-1185">Reference proteome</keyword>
<dbReference type="Pfam" id="PF15025">
    <property type="entry name" value="C5orf34-like_N"/>
    <property type="match status" value="1"/>
</dbReference>